<feature type="region of interest" description="Disordered" evidence="1">
    <location>
        <begin position="48"/>
        <end position="98"/>
    </location>
</feature>
<dbReference type="RefSeq" id="WP_113963552.1">
    <property type="nucleotide sequence ID" value="NZ_UEGW01000001.1"/>
</dbReference>
<sequence>MPSKGTTNQRGYDYRHQRLRKQFEPLVRSGRAVCWRCGLPIKPDAKWDLGHDDNDRTKYRGPEHVGRECPAGGNRGTAGRGRGQATTATGGVDTTRQW</sequence>
<reference evidence="2 3" key="1">
    <citation type="submission" date="2018-05" db="EMBL/GenBank/DDBJ databases">
        <authorList>
            <consortium name="IHU Genomes"/>
        </authorList>
    </citation>
    <scope>NUCLEOTIDE SEQUENCE [LARGE SCALE GENOMIC DNA]</scope>
    <source>
        <strain evidence="2 3">P7336</strain>
    </source>
</reference>
<protein>
    <submittedName>
        <fullName evidence="2">Uncharacterized protein</fullName>
    </submittedName>
</protein>
<feature type="compositionally biased region" description="Gly residues" evidence="1">
    <location>
        <begin position="73"/>
        <end position="82"/>
    </location>
</feature>
<dbReference type="AlphaFoldDB" id="A0A375YXD4"/>
<dbReference type="EMBL" id="UEGW01000001">
    <property type="protein sequence ID" value="SRX93573.1"/>
    <property type="molecule type" value="Genomic_DNA"/>
</dbReference>
<feature type="compositionally biased region" description="Basic and acidic residues" evidence="1">
    <location>
        <begin position="48"/>
        <end position="67"/>
    </location>
</feature>
<gene>
    <name evidence="2" type="ORF">MSP7336_01812</name>
</gene>
<evidence type="ECO:0000313" key="2">
    <source>
        <dbReference type="EMBL" id="SRX93573.1"/>
    </source>
</evidence>
<organism evidence="2 3">
    <name type="scientific">Mycobacterium shimoidei</name>
    <dbReference type="NCBI Taxonomy" id="29313"/>
    <lineage>
        <taxon>Bacteria</taxon>
        <taxon>Bacillati</taxon>
        <taxon>Actinomycetota</taxon>
        <taxon>Actinomycetes</taxon>
        <taxon>Mycobacteriales</taxon>
        <taxon>Mycobacteriaceae</taxon>
        <taxon>Mycobacterium</taxon>
    </lineage>
</organism>
<keyword evidence="3" id="KW-1185">Reference proteome</keyword>
<accession>A0A375YXD4</accession>
<dbReference type="Proteomes" id="UP000252015">
    <property type="component" value="Unassembled WGS sequence"/>
</dbReference>
<evidence type="ECO:0000313" key="3">
    <source>
        <dbReference type="Proteomes" id="UP000252015"/>
    </source>
</evidence>
<name>A0A375YXD4_MYCSH</name>
<proteinExistence type="predicted"/>
<evidence type="ECO:0000256" key="1">
    <source>
        <dbReference type="SAM" id="MobiDB-lite"/>
    </source>
</evidence>